<evidence type="ECO:0000259" key="6">
    <source>
        <dbReference type="PROSITE" id="PS50261"/>
    </source>
</evidence>
<evidence type="ECO:0000256" key="3">
    <source>
        <dbReference type="ARBA" id="ARBA00022989"/>
    </source>
</evidence>
<reference evidence="8" key="1">
    <citation type="journal article" date="2018" name="Nat. Microbiol.">
        <title>Leveraging single-cell genomics to expand the fungal tree of life.</title>
        <authorList>
            <person name="Ahrendt S.R."/>
            <person name="Quandt C.A."/>
            <person name="Ciobanu D."/>
            <person name="Clum A."/>
            <person name="Salamov A."/>
            <person name="Andreopoulos B."/>
            <person name="Cheng J.F."/>
            <person name="Woyke T."/>
            <person name="Pelin A."/>
            <person name="Henrissat B."/>
            <person name="Reynolds N.K."/>
            <person name="Benny G.L."/>
            <person name="Smith M.E."/>
            <person name="James T.Y."/>
            <person name="Grigoriev I.V."/>
        </authorList>
    </citation>
    <scope>NUCLEOTIDE SEQUENCE [LARGE SCALE GENOMIC DNA]</scope>
    <source>
        <strain evidence="8">RSA 1356</strain>
    </source>
</reference>
<dbReference type="PRINTS" id="PR02001">
    <property type="entry name" value="GCR1CAMPR"/>
</dbReference>
<dbReference type="AlphaFoldDB" id="A0A4P9XN16"/>
<evidence type="ECO:0000256" key="5">
    <source>
        <dbReference type="SAM" id="Phobius"/>
    </source>
</evidence>
<protein>
    <recommendedName>
        <fullName evidence="6">G-protein coupled receptors family 2 profile 2 domain-containing protein</fullName>
    </recommendedName>
</protein>
<name>A0A4P9XN16_9FUNG</name>
<feature type="domain" description="G-protein coupled receptors family 2 profile 2" evidence="6">
    <location>
        <begin position="81"/>
        <end position="270"/>
    </location>
</feature>
<evidence type="ECO:0000256" key="4">
    <source>
        <dbReference type="ARBA" id="ARBA00023136"/>
    </source>
</evidence>
<feature type="transmembrane region" description="Helical" evidence="5">
    <location>
        <begin position="214"/>
        <end position="234"/>
    </location>
</feature>
<proteinExistence type="predicted"/>
<evidence type="ECO:0000256" key="1">
    <source>
        <dbReference type="ARBA" id="ARBA00004141"/>
    </source>
</evidence>
<organism evidence="7 8">
    <name type="scientific">Thamnocephalis sphaerospora</name>
    <dbReference type="NCBI Taxonomy" id="78915"/>
    <lineage>
        <taxon>Eukaryota</taxon>
        <taxon>Fungi</taxon>
        <taxon>Fungi incertae sedis</taxon>
        <taxon>Zoopagomycota</taxon>
        <taxon>Zoopagomycotina</taxon>
        <taxon>Zoopagomycetes</taxon>
        <taxon>Zoopagales</taxon>
        <taxon>Sigmoideomycetaceae</taxon>
        <taxon>Thamnocephalis</taxon>
    </lineage>
</organism>
<evidence type="ECO:0000313" key="8">
    <source>
        <dbReference type="Proteomes" id="UP000271241"/>
    </source>
</evidence>
<evidence type="ECO:0000313" key="7">
    <source>
        <dbReference type="EMBL" id="RKP07306.1"/>
    </source>
</evidence>
<dbReference type="GO" id="GO:0007166">
    <property type="term" value="P:cell surface receptor signaling pathway"/>
    <property type="evidence" value="ECO:0007669"/>
    <property type="project" value="InterPro"/>
</dbReference>
<dbReference type="Pfam" id="PF05462">
    <property type="entry name" value="Dicty_CAR"/>
    <property type="match status" value="1"/>
</dbReference>
<dbReference type="GO" id="GO:0004930">
    <property type="term" value="F:G protein-coupled receptor activity"/>
    <property type="evidence" value="ECO:0007669"/>
    <property type="project" value="TreeGrafter"/>
</dbReference>
<feature type="transmembrane region" description="Helical" evidence="5">
    <location>
        <begin position="254"/>
        <end position="276"/>
    </location>
</feature>
<dbReference type="PROSITE" id="PS50261">
    <property type="entry name" value="G_PROTEIN_RECEP_F2_4"/>
    <property type="match status" value="1"/>
</dbReference>
<dbReference type="InterPro" id="IPR017981">
    <property type="entry name" value="GPCR_2-like_7TM"/>
</dbReference>
<dbReference type="Gene3D" id="1.20.1070.10">
    <property type="entry name" value="Rhodopsin 7-helix transmembrane proteins"/>
    <property type="match status" value="1"/>
</dbReference>
<keyword evidence="3 5" id="KW-1133">Transmembrane helix</keyword>
<feature type="transmembrane region" description="Helical" evidence="5">
    <location>
        <begin position="132"/>
        <end position="150"/>
    </location>
</feature>
<dbReference type="SUPFAM" id="SSF81321">
    <property type="entry name" value="Family A G protein-coupled receptor-like"/>
    <property type="match status" value="1"/>
</dbReference>
<keyword evidence="4 5" id="KW-0472">Membrane</keyword>
<accession>A0A4P9XN16</accession>
<gene>
    <name evidence="7" type="ORF">THASP1DRAFT_24525</name>
</gene>
<keyword evidence="8" id="KW-1185">Reference proteome</keyword>
<keyword evidence="2 5" id="KW-0812">Transmembrane</keyword>
<dbReference type="OrthoDB" id="2122879at2759"/>
<sequence length="319" mass="35667">MAILPEQWHMVGIISTVMASISSRFAISGELDTKRSTHLQTYAFLPRFRNGTAELVAYMAFAELVSMSAYAIGQLGFRHGSDSALCQWQGAAQQVGDLSTIFWTLCIAISLYLIMFRGWSIPQTTRLHKRHYMAFCTSVPLLVGLVPLALRDSSGRPFYGESNLWCWIASYYPAARIYLFYVPLWVVFVFNLTIYILVGVNVWRRAHQQQKTNVSLYLIAYILARTPATINRVYSLVNPDAEPVFTLNLLHSLFTPATGLINFVVYAYIGWIGNIIRPPSQRAPSTIPIGSTHHAFYTVRPSNASAIGGSTAYEATMMG</sequence>
<feature type="transmembrane region" description="Helical" evidence="5">
    <location>
        <begin position="101"/>
        <end position="120"/>
    </location>
</feature>
<feature type="transmembrane region" description="Helical" evidence="5">
    <location>
        <begin position="55"/>
        <end position="73"/>
    </location>
</feature>
<dbReference type="GO" id="GO:0005886">
    <property type="term" value="C:plasma membrane"/>
    <property type="evidence" value="ECO:0007669"/>
    <property type="project" value="TreeGrafter"/>
</dbReference>
<feature type="transmembrane region" description="Helical" evidence="5">
    <location>
        <begin position="178"/>
        <end position="202"/>
    </location>
</feature>
<evidence type="ECO:0000256" key="2">
    <source>
        <dbReference type="ARBA" id="ARBA00022692"/>
    </source>
</evidence>
<dbReference type="GO" id="GO:0007189">
    <property type="term" value="P:adenylate cyclase-activating G protein-coupled receptor signaling pathway"/>
    <property type="evidence" value="ECO:0007669"/>
    <property type="project" value="TreeGrafter"/>
</dbReference>
<dbReference type="PANTHER" id="PTHR23112:SF0">
    <property type="entry name" value="TRANSMEMBRANE PROTEIN 116"/>
    <property type="match status" value="1"/>
</dbReference>
<dbReference type="EMBL" id="KZ992738">
    <property type="protein sequence ID" value="RKP07306.1"/>
    <property type="molecule type" value="Genomic_DNA"/>
</dbReference>
<comment type="subcellular location">
    <subcellularLocation>
        <location evidence="1">Membrane</location>
        <topology evidence="1">Multi-pass membrane protein</topology>
    </subcellularLocation>
</comment>
<dbReference type="PANTHER" id="PTHR23112">
    <property type="entry name" value="G PROTEIN-COUPLED RECEPTOR 157-RELATED"/>
    <property type="match status" value="1"/>
</dbReference>
<dbReference type="InterPro" id="IPR022343">
    <property type="entry name" value="GCR1-cAMP_receptor"/>
</dbReference>
<dbReference type="Proteomes" id="UP000271241">
    <property type="component" value="Unassembled WGS sequence"/>
</dbReference>